<name>A0A7X6BJK7_9BACT</name>
<evidence type="ECO:0000313" key="3">
    <source>
        <dbReference type="Proteomes" id="UP000576368"/>
    </source>
</evidence>
<dbReference type="EMBL" id="JAATLI010000004">
    <property type="protein sequence ID" value="NJC17742.1"/>
    <property type="molecule type" value="Genomic_DNA"/>
</dbReference>
<dbReference type="EMBL" id="CP043839">
    <property type="protein sequence ID" value="WOF13443.1"/>
    <property type="molecule type" value="Genomic_DNA"/>
</dbReference>
<dbReference type="Proteomes" id="UP000576368">
    <property type="component" value="Unassembled WGS sequence"/>
</dbReference>
<reference evidence="2 4" key="1">
    <citation type="submission" date="2019-09" db="EMBL/GenBank/DDBJ databases">
        <title>Butyricimonas paravirosa DSM 105722 (=214-4 = JCM 18677 = CCUG 65563).</title>
        <authorList>
            <person name="Le Roy T."/>
            <person name="Cani P.D."/>
        </authorList>
    </citation>
    <scope>NUCLEOTIDE SEQUENCE [LARGE SCALE GENOMIC DNA]</scope>
    <source>
        <strain evidence="2 4">DSM 105722</strain>
    </source>
</reference>
<dbReference type="RefSeq" id="WP_118303482.1">
    <property type="nucleotide sequence ID" value="NZ_BMPA01000004.1"/>
</dbReference>
<reference evidence="1 3" key="2">
    <citation type="submission" date="2020-03" db="EMBL/GenBank/DDBJ databases">
        <title>Genomic Encyclopedia of Type Strains, Phase IV (KMG-IV): sequencing the most valuable type-strain genomes for metagenomic binning, comparative biology and taxonomic classification.</title>
        <authorList>
            <person name="Goeker M."/>
        </authorList>
    </citation>
    <scope>NUCLEOTIDE SEQUENCE [LARGE SCALE GENOMIC DNA]</scope>
    <source>
        <strain evidence="1 3">DSM 105722</strain>
    </source>
</reference>
<dbReference type="Proteomes" id="UP001302374">
    <property type="component" value="Chromosome"/>
</dbReference>
<organism evidence="1 3">
    <name type="scientific">Butyricimonas paravirosa</name>
    <dbReference type="NCBI Taxonomy" id="1472417"/>
    <lineage>
        <taxon>Bacteria</taxon>
        <taxon>Pseudomonadati</taxon>
        <taxon>Bacteroidota</taxon>
        <taxon>Bacteroidia</taxon>
        <taxon>Bacteroidales</taxon>
        <taxon>Odoribacteraceae</taxon>
        <taxon>Butyricimonas</taxon>
    </lineage>
</organism>
<dbReference type="AlphaFoldDB" id="A0A7X6BJK7"/>
<sequence>MYVEEQAILDATNGGLDIILYYYPQARKALETREKRFKIRDERTPSASLKQVEDGNWLVTDFGDDQVPRNAIRVCMKEEGKTFREAIVILAGRYGIGGIKSEVNKPELEIRDALPDESEGSYEFDVKTEISKEELAVLGPKVTSEVCKKYNVYSLNSFTYVKNRKATITKTTSTYPIFLFDHGEWKKLYQPLNPEKQYRFRYIGNKPKDFINGLAQLRKAYEDSRTAQLKRQEEDDKPKDIEKIEEAIICSGDRDSLNVAGFGYYPLWLNSETAALSEGQYKEIMACVKTLYILPDIDSTGIRASLRLGMKFLDIRFIWLPDSLATFKDNRGKPRKDLRDYVELYPSISDFKKLVNVAMPLQFWDMVTREEGIKYYLNDEHALFFLHANGFGKIEYKNTKGETIFVRVRDNMVKEVQAEEIKDFTLNFLKDRYLPIPLRNVVRKPNQLSEATLKGLPKLNIDFTDFDQFSQYLFFRNKTILVTGSEIRELRPGDSNRFAWEEKVIQRNFKILPDQFKITRNEDTGLYDIEIFNYDSKFFCYLINASRVHWQTELEGRLDCKDEEFKRKYIADHRFSIDGELLNEEEIQEQKEHLINKMFSIGYLLHQYKNKARPWAVYAIDNKISADGESHGRSGKSFCYSSLNLFKKSVTLPGRNPEITKNPHIYDRVTEYTDIVLVDDADQYLPFEFFYDTITGVMTVNPKNNKSYEIPFTKSPKFCFTSNFPLRNSDDSTEARVLYTVFSDYYHEKTERNNYRQTRKIADDFGKNLFDDYNDDEWNADLNFFAQCLRFYLSIPSPRKINPPMKNVTMRKMLSEMGAAFKDWAEVYFDVTGNNVNTQIVREEALDDFTKATKTQKWTTNKFTKALKAFCVYNNYVFNPKALQNSQGRIVRKDKDNVAKDMIYIQTKPIDPVELADKGSITEEEKPF</sequence>
<proteinExistence type="predicted"/>
<evidence type="ECO:0000313" key="1">
    <source>
        <dbReference type="EMBL" id="NJC17742.1"/>
    </source>
</evidence>
<protein>
    <submittedName>
        <fullName evidence="2">Toprim domain-containing protein</fullName>
    </submittedName>
</protein>
<keyword evidence="4" id="KW-1185">Reference proteome</keyword>
<evidence type="ECO:0000313" key="2">
    <source>
        <dbReference type="EMBL" id="WOF13443.1"/>
    </source>
</evidence>
<evidence type="ECO:0000313" key="4">
    <source>
        <dbReference type="Proteomes" id="UP001302374"/>
    </source>
</evidence>
<gene>
    <name evidence="2" type="ORF">F1644_14740</name>
    <name evidence="1" type="ORF">GGR15_001357</name>
</gene>
<dbReference type="GeneID" id="86892574"/>
<accession>A0A7X6BJK7</accession>